<feature type="compositionally biased region" description="Polar residues" evidence="7">
    <location>
        <begin position="1625"/>
        <end position="1634"/>
    </location>
</feature>
<feature type="region of interest" description="Disordered" evidence="7">
    <location>
        <begin position="1730"/>
        <end position="1764"/>
    </location>
</feature>
<evidence type="ECO:0000256" key="3">
    <source>
        <dbReference type="ARBA" id="ARBA00022771"/>
    </source>
</evidence>
<dbReference type="FunFam" id="2.30.29.30:FF:000018">
    <property type="entry name" value="E3 SUMO-protein ligase RanBP2"/>
    <property type="match status" value="2"/>
</dbReference>
<feature type="domain" description="RanBD1" evidence="8">
    <location>
        <begin position="1244"/>
        <end position="1378"/>
    </location>
</feature>
<dbReference type="Pfam" id="PF00638">
    <property type="entry name" value="Ran_BP1"/>
    <property type="match status" value="3"/>
</dbReference>
<feature type="non-terminal residue" evidence="10">
    <location>
        <position position="2137"/>
    </location>
</feature>
<dbReference type="SUPFAM" id="SSF50729">
    <property type="entry name" value="PH domain-like"/>
    <property type="match status" value="3"/>
</dbReference>
<feature type="domain" description="RanBD1" evidence="8">
    <location>
        <begin position="1921"/>
        <end position="2064"/>
    </location>
</feature>
<dbReference type="CDD" id="cd00835">
    <property type="entry name" value="RanBD_family"/>
    <property type="match status" value="2"/>
</dbReference>
<evidence type="ECO:0000256" key="5">
    <source>
        <dbReference type="PROSITE-ProRule" id="PRU00322"/>
    </source>
</evidence>
<feature type="region of interest" description="Disordered" evidence="7">
    <location>
        <begin position="819"/>
        <end position="866"/>
    </location>
</feature>
<dbReference type="EMBL" id="JAVRJZ010000021">
    <property type="protein sequence ID" value="KAK2705042.1"/>
    <property type="molecule type" value="Genomic_DNA"/>
</dbReference>
<feature type="region of interest" description="Disordered" evidence="7">
    <location>
        <begin position="1071"/>
        <end position="1105"/>
    </location>
</feature>
<dbReference type="InterPro" id="IPR000156">
    <property type="entry name" value="Ran_bind_dom"/>
</dbReference>
<dbReference type="InterPro" id="IPR045255">
    <property type="entry name" value="RanBP1-like"/>
</dbReference>
<feature type="compositionally biased region" description="Low complexity" evidence="7">
    <location>
        <begin position="840"/>
        <end position="855"/>
    </location>
</feature>
<dbReference type="InterPro" id="IPR011990">
    <property type="entry name" value="TPR-like_helical_dom_sf"/>
</dbReference>
<evidence type="ECO:0008006" key="12">
    <source>
        <dbReference type="Google" id="ProtNLM"/>
    </source>
</evidence>
<evidence type="ECO:0000256" key="1">
    <source>
        <dbReference type="ARBA" id="ARBA00022553"/>
    </source>
</evidence>
<evidence type="ECO:0000259" key="8">
    <source>
        <dbReference type="PROSITE" id="PS50196"/>
    </source>
</evidence>
<dbReference type="InterPro" id="IPR022011">
    <property type="entry name" value="IR1-M"/>
</dbReference>
<evidence type="ECO:0000256" key="7">
    <source>
        <dbReference type="SAM" id="MobiDB-lite"/>
    </source>
</evidence>
<dbReference type="PROSITE" id="PS50199">
    <property type="entry name" value="ZF_RANBP2_2"/>
    <property type="match status" value="1"/>
</dbReference>
<keyword evidence="1" id="KW-0597">Phosphoprotein</keyword>
<feature type="compositionally biased region" description="Pro residues" evidence="7">
    <location>
        <begin position="1076"/>
        <end position="1088"/>
    </location>
</feature>
<dbReference type="SUPFAM" id="SSF48452">
    <property type="entry name" value="TPR-like"/>
    <property type="match status" value="1"/>
</dbReference>
<reference evidence="10" key="1">
    <citation type="submission" date="2023-07" db="EMBL/GenBank/DDBJ databases">
        <title>Chromosome-level genome assembly of Artemia franciscana.</title>
        <authorList>
            <person name="Jo E."/>
        </authorList>
    </citation>
    <scope>NUCLEOTIDE SEQUENCE</scope>
    <source>
        <tissue evidence="10">Whole body</tissue>
    </source>
</reference>
<feature type="compositionally biased region" description="Basic and acidic residues" evidence="7">
    <location>
        <begin position="826"/>
        <end position="839"/>
    </location>
</feature>
<keyword evidence="3 5" id="KW-0863">Zinc-finger</keyword>
<dbReference type="PROSITE" id="PS01358">
    <property type="entry name" value="ZF_RANBP2_1"/>
    <property type="match status" value="1"/>
</dbReference>
<accession>A0AA88KVG4</accession>
<proteinExistence type="predicted"/>
<evidence type="ECO:0000313" key="11">
    <source>
        <dbReference type="Proteomes" id="UP001187531"/>
    </source>
</evidence>
<keyword evidence="2" id="KW-0479">Metal-binding</keyword>
<feature type="domain" description="RanBP2-type" evidence="9">
    <location>
        <begin position="1403"/>
        <end position="1432"/>
    </location>
</feature>
<feature type="repeat" description="TPR" evidence="6">
    <location>
        <begin position="79"/>
        <end position="112"/>
    </location>
</feature>
<feature type="compositionally biased region" description="Polar residues" evidence="7">
    <location>
        <begin position="1182"/>
        <end position="1191"/>
    </location>
</feature>
<dbReference type="GO" id="GO:0005643">
    <property type="term" value="C:nuclear pore"/>
    <property type="evidence" value="ECO:0007669"/>
    <property type="project" value="TreeGrafter"/>
</dbReference>
<evidence type="ECO:0000313" key="10">
    <source>
        <dbReference type="EMBL" id="KAK2705042.1"/>
    </source>
</evidence>
<name>A0AA88KVG4_ARTSF</name>
<gene>
    <name evidence="10" type="ORF">QYM36_017173</name>
</gene>
<feature type="compositionally biased region" description="Basic and acidic residues" evidence="7">
    <location>
        <begin position="1662"/>
        <end position="1681"/>
    </location>
</feature>
<feature type="compositionally biased region" description="Low complexity" evidence="7">
    <location>
        <begin position="1604"/>
        <end position="1615"/>
    </location>
</feature>
<organism evidence="10 11">
    <name type="scientific">Artemia franciscana</name>
    <name type="common">Brine shrimp</name>
    <name type="synonym">Artemia sanfranciscana</name>
    <dbReference type="NCBI Taxonomy" id="6661"/>
    <lineage>
        <taxon>Eukaryota</taxon>
        <taxon>Metazoa</taxon>
        <taxon>Ecdysozoa</taxon>
        <taxon>Arthropoda</taxon>
        <taxon>Crustacea</taxon>
        <taxon>Branchiopoda</taxon>
        <taxon>Anostraca</taxon>
        <taxon>Artemiidae</taxon>
        <taxon>Artemia</taxon>
    </lineage>
</organism>
<keyword evidence="4" id="KW-0862">Zinc</keyword>
<feature type="region of interest" description="Disordered" evidence="7">
    <location>
        <begin position="979"/>
        <end position="1006"/>
    </location>
</feature>
<dbReference type="InterPro" id="IPR019734">
    <property type="entry name" value="TPR_rpt"/>
</dbReference>
<evidence type="ECO:0000256" key="2">
    <source>
        <dbReference type="ARBA" id="ARBA00022723"/>
    </source>
</evidence>
<dbReference type="PROSITE" id="PS50196">
    <property type="entry name" value="RANBD1"/>
    <property type="match status" value="3"/>
</dbReference>
<feature type="compositionally biased region" description="Basic and acidic residues" evidence="7">
    <location>
        <begin position="1635"/>
        <end position="1646"/>
    </location>
</feature>
<dbReference type="PANTHER" id="PTHR23138">
    <property type="entry name" value="RAN BINDING PROTEIN"/>
    <property type="match status" value="1"/>
</dbReference>
<dbReference type="SMART" id="SM00160">
    <property type="entry name" value="RanBD"/>
    <property type="match status" value="3"/>
</dbReference>
<sequence length="2137" mass="239992">VNSFLNVCNSLANVGIGFGKMTLRKNEIDQAVDSILRKAKDENQKRAAYLRLSKLYFQVSDIDSSKKYCLMYMDGKETVEGLVQMAQIAAAQGRREEALEKYIKCFHLDPTKKEIIVKVIELLNQLPLDREKASYWLEKAEPIYSRNVAVKSLRERLTSTSGQDALKENLLKDEISKMPFDASLKTKLLRLYMDWDMYDKAYEFAKSIEETDLFHEELEYYETLDLLATYLPSKLSRTVGIDYHVFHVSIVERLCALMIASKRDVTTSEGIVKANAVITQLLLRFDKYLHNIMHTYKNNTSEYWKAFITNMKGQLYYHMLCVLLFRMRNEISNTKENRSFVNTLLLAAFNTSPFDLNAQWIETEIKRKLCLRWHHQAADRLVITGHMILAACGGKKERFFDSVYYEKKDKIFQCVVDCDGASSESFFVNVSNFEVTKEDFPNIELIQSYERYYQTMNTTDLQRIVWLAKRYKDIEGTTEFGALPTDFKLAVFPEEELPFSTINYKSSHPESICQLDVEAFIYCTVLCASNKGQMSTKYALAPPSLSMPLCTSAQRDWWVALVRLVKNEASKKVGEFKRILQRGIEAVRLIGFVRMSSALVVQLAKIFSEKAINYDDGLVHLSFDPFRLPDYMNDEMKAISHRASLYWQHFLTGGMVADPVSILHRDEKLFEFPGQLLISLDSEKLRDEALFFLGIDAIRSRQLDHAFTYLEDSSRPEASYYIGLIYRNKAIEELRGTRPSMASPSLLSAYHASLQRAREAFHLTLDRLRQPGIDPGNELNKTIAEVIEDVDERLASDSMSPTNNREVTEKVLSSNNSTFYGTPKSSIRETPKSCVKETPVKGSKLSSVSSSGPLSRHGFTEARPSPERLDGQIRALSATHSLAVQTTMEQYRLLLDEVKAIKASIPNIKEINAMHDQKFQVLEDHLKEMTKQIADLTLKIVRRSRSRRQSESIANEEDLYEYDDYVEQYDEDENLEAIGGAPRRRPRAPPQQRQTPQLPPTQPATFPGFPYPPHLLALMADPNLQAQLALSYGTFGSVFPWLQQQQYQLGLAGLQGTSGVQVPQSVHPLQTQPQVAPQPAPVPQPSIVPPSTAQPNASTIFQPSPPKTDLLTVLLNKPVESKMPQNVVISTSATLPSATVSAPVLAPVTIPPHHRLGTVTPQKQPNSYQIALPDTAKIITSSPLDGKQTTPVRPPDGFLSSVPEPKFSSVGKPTEQQKTPVRDRNTSIGSEASFVEEEIDAMPDFKPIIPLPEEVEVKTGEEGEEVLFDERAKLYRFVDKEWKERGTGQIKILKDPETGKHRIVMRRDRVHKVCANHPIEESLKINFMPNTNNSLFWAAPDHSEGSMVIEKFSVKFKEEEGAKRFKEVFEAGVEAAKKRPKEVKKDEKKIEGGKGFGDKFKLASNQWECKVCCVRNESDCVKCLSCGTAKPDAVTTSTSTILSSPKFNFGLPATTSATTGGFSFSTPDVSNLKICSVAGAGEKKQESRSAFQFSFSPKITEGVKQVTIQPSKLFAFGTPTGTGTGEQTKPVTSVFGTSPASILESGTARYGTSTPVNLTITPITKTTSAPELDKGTKPISSAIGASSAGSIQARIAGIDTATPVTTSTAAPTKPTGSLMQPKFTIGSSQLTPKLSETEEKKKEETAKPNVFAGFTFGSPKLNELKPEDKTELKSDNGKKKSEEVTLTSILKGKDDTPKAGESTGMLFSSLTGSTEATCFKKTDDFKGFPGQGTPVFGKPKKEPTPLAAFPGSMERKAETPEEEVSEEFVPTAEFKPVIPLPDLVEVKTGEDEETVLFSNRGILYRFDADTKEWKEKGRGDFKVLRHQKTGKVRFLMRREQVLKICCNHLITPELELMPMNNSDKAFVWYALDYSEGEMKEEKLALRFKLPDTSPAKSRSKNASVASENELYEEDEHENSIHFEPIIPLPDKIEVRTGEEEEISYFVHKAKLFRMAKVKNDKGVEVSEWKERGLGEMKVLRHRLTGKCRLLMRREQVHKVCLNHGITKEMKLITKDDKKSVMWAARDFSEVHEGTQETFLLRFKTPELLNNFLDAINKALEGADPSKKSEELGVAEKVEEPKKDDDIEIVYEYKPTEEERKRATELQLPASFFNYKNKPPCPGCIGCKTDDHLLDVES</sequence>
<dbReference type="PROSITE" id="PS50005">
    <property type="entry name" value="TPR"/>
    <property type="match status" value="1"/>
</dbReference>
<comment type="caution">
    <text evidence="10">The sequence shown here is derived from an EMBL/GenBank/DDBJ whole genome shotgun (WGS) entry which is preliminary data.</text>
</comment>
<keyword evidence="11" id="KW-1185">Reference proteome</keyword>
<evidence type="ECO:0000256" key="6">
    <source>
        <dbReference type="PROSITE-ProRule" id="PRU00339"/>
    </source>
</evidence>
<feature type="domain" description="RanBD1" evidence="8">
    <location>
        <begin position="1773"/>
        <end position="1893"/>
    </location>
</feature>
<dbReference type="GO" id="GO:0005096">
    <property type="term" value="F:GTPase activator activity"/>
    <property type="evidence" value="ECO:0007669"/>
    <property type="project" value="TreeGrafter"/>
</dbReference>
<dbReference type="Proteomes" id="UP001187531">
    <property type="component" value="Unassembled WGS sequence"/>
</dbReference>
<feature type="region of interest" description="Disordered" evidence="7">
    <location>
        <begin position="1604"/>
        <end position="1681"/>
    </location>
</feature>
<keyword evidence="6" id="KW-0802">TPR repeat</keyword>
<evidence type="ECO:0000259" key="9">
    <source>
        <dbReference type="PROSITE" id="PS50199"/>
    </source>
</evidence>
<dbReference type="Gene3D" id="4.10.1060.10">
    <property type="entry name" value="Zinc finger, RanBP2-type"/>
    <property type="match status" value="1"/>
</dbReference>
<dbReference type="InterPro" id="IPR001876">
    <property type="entry name" value="Znf_RanBP2"/>
</dbReference>
<dbReference type="PANTHER" id="PTHR23138:SF87">
    <property type="entry name" value="E3 SUMO-PROTEIN LIGASE RANBP2"/>
    <property type="match status" value="1"/>
</dbReference>
<feature type="region of interest" description="Disordered" evidence="7">
    <location>
        <begin position="1182"/>
        <end position="1225"/>
    </location>
</feature>
<dbReference type="GO" id="GO:0005737">
    <property type="term" value="C:cytoplasm"/>
    <property type="evidence" value="ECO:0007669"/>
    <property type="project" value="TreeGrafter"/>
</dbReference>
<dbReference type="Gene3D" id="1.25.40.10">
    <property type="entry name" value="Tetratricopeptide repeat domain"/>
    <property type="match status" value="1"/>
</dbReference>
<feature type="compositionally biased region" description="Polar residues" evidence="7">
    <location>
        <begin position="1093"/>
        <end position="1102"/>
    </location>
</feature>
<dbReference type="Pfam" id="PF12185">
    <property type="entry name" value="IR1-M"/>
    <property type="match status" value="1"/>
</dbReference>
<dbReference type="GO" id="GO:0008270">
    <property type="term" value="F:zinc ion binding"/>
    <property type="evidence" value="ECO:0007669"/>
    <property type="project" value="UniProtKB-KW"/>
</dbReference>
<evidence type="ECO:0000256" key="4">
    <source>
        <dbReference type="ARBA" id="ARBA00022833"/>
    </source>
</evidence>
<protein>
    <recommendedName>
        <fullName evidence="12">E3 SUMO-protein ligase RanBP2</fullName>
    </recommendedName>
</protein>
<dbReference type="InterPro" id="IPR011993">
    <property type="entry name" value="PH-like_dom_sf"/>
</dbReference>
<dbReference type="Gene3D" id="2.30.29.30">
    <property type="entry name" value="Pleckstrin-homology domain (PH domain)/Phosphotyrosine-binding domain (PTB)"/>
    <property type="match status" value="3"/>
</dbReference>